<dbReference type="Proteomes" id="UP000286598">
    <property type="component" value="Unassembled WGS sequence"/>
</dbReference>
<dbReference type="AlphaFoldDB" id="A0A3R6IWS1"/>
<reference evidence="1 2" key="1">
    <citation type="submission" date="2018-08" db="EMBL/GenBank/DDBJ databases">
        <title>A genome reference for cultivated species of the human gut microbiota.</title>
        <authorList>
            <person name="Zou Y."/>
            <person name="Xue W."/>
            <person name="Luo G."/>
        </authorList>
    </citation>
    <scope>NUCLEOTIDE SEQUENCE [LARGE SCALE GENOMIC DNA]</scope>
    <source>
        <strain evidence="1 2">AF42-9</strain>
    </source>
</reference>
<evidence type="ECO:0000313" key="1">
    <source>
        <dbReference type="EMBL" id="RHK53059.1"/>
    </source>
</evidence>
<sequence>MNKETKTVEVQEYLKSIWRKPSEKPSNKGYGDNVIPVMLIDSENNVSSFRFVSDDKDWNEVVEDEDVVLWSYVTDIRPNIPNLKDYKTIKTYEDACTALGEKVDEVTLTNAGVPKHIIALMKLELVCKALWGGEVKVYPDPNGNRTYYYPWFALYTKDEVERMDSEERGLLLSASANIGASAGWGSAYANNRSSNSAAGSGFRLCLDTYEKARYFGTQFLELWTEYLAYNFKVGERLK</sequence>
<keyword evidence="2" id="KW-1185">Reference proteome</keyword>
<dbReference type="EMBL" id="QRNO01000002">
    <property type="protein sequence ID" value="RHK53059.1"/>
    <property type="molecule type" value="Genomic_DNA"/>
</dbReference>
<evidence type="ECO:0000313" key="2">
    <source>
        <dbReference type="Proteomes" id="UP000286598"/>
    </source>
</evidence>
<gene>
    <name evidence="1" type="ORF">DW060_00935</name>
</gene>
<organism evidence="1 2">
    <name type="scientific">Leyella stercorea</name>
    <dbReference type="NCBI Taxonomy" id="363265"/>
    <lineage>
        <taxon>Bacteria</taxon>
        <taxon>Pseudomonadati</taxon>
        <taxon>Bacteroidota</taxon>
        <taxon>Bacteroidia</taxon>
        <taxon>Bacteroidales</taxon>
        <taxon>Prevotellaceae</taxon>
        <taxon>Leyella</taxon>
    </lineage>
</organism>
<accession>A0A3R6IWS1</accession>
<proteinExistence type="predicted"/>
<dbReference type="OrthoDB" id="1038140at2"/>
<name>A0A3R6IWS1_9BACT</name>
<comment type="caution">
    <text evidence="1">The sequence shown here is derived from an EMBL/GenBank/DDBJ whole genome shotgun (WGS) entry which is preliminary data.</text>
</comment>
<protein>
    <submittedName>
        <fullName evidence="1">Uncharacterized protein</fullName>
    </submittedName>
</protein>